<sequence length="280" mass="30128">MPHADPYGAAVARALRHVAAVSSGPPLDPALRVTLAFHPDRPVRGVPVLRALATDGVYRSQFVTGVSNGGLTAYPGGDRWRWESRIFGGAYDEAPPHARPVYGALNVRGRTVGAAPRFGSAHLRLRPATLARTTFCYPDSVFDPTDFGTATAMSLLALAAADRRDALDDYIEAQVHGPVLLADDVEAVVLDPCYRGTDVAAAARELPCPVEWHGGFRLTVAELRRHPEYRGPEYVGLGAAIAVDGVLDPRVLGDAARSGRYDPQDLKRVWHHVARFGAPD</sequence>
<organism evidence="1 2">
    <name type="scientific">Actinocatenispora rupis</name>
    <dbReference type="NCBI Taxonomy" id="519421"/>
    <lineage>
        <taxon>Bacteria</taxon>
        <taxon>Bacillati</taxon>
        <taxon>Actinomycetota</taxon>
        <taxon>Actinomycetes</taxon>
        <taxon>Micromonosporales</taxon>
        <taxon>Micromonosporaceae</taxon>
        <taxon>Actinocatenispora</taxon>
    </lineage>
</organism>
<dbReference type="EMBL" id="BOMB01000017">
    <property type="protein sequence ID" value="GID12135.1"/>
    <property type="molecule type" value="Genomic_DNA"/>
</dbReference>
<gene>
    <name evidence="1" type="ORF">Aru02nite_30240</name>
</gene>
<evidence type="ECO:0008006" key="3">
    <source>
        <dbReference type="Google" id="ProtNLM"/>
    </source>
</evidence>
<accession>A0A8J3J088</accession>
<name>A0A8J3J088_9ACTN</name>
<evidence type="ECO:0000313" key="1">
    <source>
        <dbReference type="EMBL" id="GID12135.1"/>
    </source>
</evidence>
<dbReference type="Pfam" id="PF12294">
    <property type="entry name" value="DUF3626"/>
    <property type="match status" value="2"/>
</dbReference>
<proteinExistence type="predicted"/>
<evidence type="ECO:0000313" key="2">
    <source>
        <dbReference type="Proteomes" id="UP000612808"/>
    </source>
</evidence>
<reference evidence="1" key="1">
    <citation type="submission" date="2021-01" db="EMBL/GenBank/DDBJ databases">
        <title>Whole genome shotgun sequence of Actinocatenispora rupis NBRC 107355.</title>
        <authorList>
            <person name="Komaki H."/>
            <person name="Tamura T."/>
        </authorList>
    </citation>
    <scope>NUCLEOTIDE SEQUENCE</scope>
    <source>
        <strain evidence="1">NBRC 107355</strain>
    </source>
</reference>
<protein>
    <recommendedName>
        <fullName evidence="3">DUF3626 domain-containing protein</fullName>
    </recommendedName>
</protein>
<keyword evidence="2" id="KW-1185">Reference proteome</keyword>
<dbReference type="InterPro" id="IPR022074">
    <property type="entry name" value="DUF3626"/>
</dbReference>
<comment type="caution">
    <text evidence="1">The sequence shown here is derived from an EMBL/GenBank/DDBJ whole genome shotgun (WGS) entry which is preliminary data.</text>
</comment>
<dbReference type="AlphaFoldDB" id="A0A8J3J088"/>
<dbReference type="Proteomes" id="UP000612808">
    <property type="component" value="Unassembled WGS sequence"/>
</dbReference>